<dbReference type="GO" id="GO:0009847">
    <property type="term" value="P:spore germination"/>
    <property type="evidence" value="ECO:0007669"/>
    <property type="project" value="InterPro"/>
</dbReference>
<evidence type="ECO:0000256" key="1">
    <source>
        <dbReference type="ARBA" id="ARBA00004141"/>
    </source>
</evidence>
<dbReference type="OrthoDB" id="1675410at2"/>
<dbReference type="KEGG" id="slp:Slip_1063"/>
<dbReference type="EMBL" id="CP002048">
    <property type="protein sequence ID" value="ADI01842.1"/>
    <property type="molecule type" value="Genomic_DNA"/>
</dbReference>
<keyword evidence="4" id="KW-0309">Germination</keyword>
<dbReference type="NCBIfam" id="TIGR00912">
    <property type="entry name" value="2A0309"/>
    <property type="match status" value="1"/>
</dbReference>
<sequence>METGRISERQLAWLMTTALLATVIYFVPQIAARSVEQDAWLTAAIATVWGIINVLVIMALGRLFPGLTLLEYIPLIIGKPMGKLLGALYAVWFLLIGAFVLRELGMLLNIAVMPETPTAVFTVTGIALVFYAVRSGLEVWTRVNEVLLPIILLAIIAVIVLPVPSMDFRRLLPIADHPIGALLASSFVSASWRGEVFMASMFLPALSGLQRSTRNLVLVVVLVGLILAAIEVAAVATFGGVQTGQLELPVFSLARMINLGKVLDRVEVLIVFTWILGNFVKLCIFMYCFVLGTSQLVGCKQYQFLLFPAAVLFVALADNELQSVAEFTDFLTNVWAAYALLSFELVIPLFLYVVACLRLRSKRRAT</sequence>
<dbReference type="Pfam" id="PF03845">
    <property type="entry name" value="Spore_permease"/>
    <property type="match status" value="1"/>
</dbReference>
<dbReference type="Proteomes" id="UP000000378">
    <property type="component" value="Chromosome"/>
</dbReference>
<proteinExistence type="inferred from homology"/>
<dbReference type="GO" id="GO:0016020">
    <property type="term" value="C:membrane"/>
    <property type="evidence" value="ECO:0007669"/>
    <property type="project" value="UniProtKB-SubCell"/>
</dbReference>
<evidence type="ECO:0000256" key="2">
    <source>
        <dbReference type="ARBA" id="ARBA00007998"/>
    </source>
</evidence>
<accession>D7CMA7</accession>
<evidence type="ECO:0000256" key="7">
    <source>
        <dbReference type="ARBA" id="ARBA00023136"/>
    </source>
</evidence>
<dbReference type="eggNOG" id="COG0531">
    <property type="taxonomic scope" value="Bacteria"/>
</dbReference>
<feature type="transmembrane region" description="Helical" evidence="8">
    <location>
        <begin position="302"/>
        <end position="317"/>
    </location>
</feature>
<evidence type="ECO:0000256" key="4">
    <source>
        <dbReference type="ARBA" id="ARBA00022544"/>
    </source>
</evidence>
<dbReference type="HOGENOM" id="CLU_047547_1_2_9"/>
<protein>
    <submittedName>
        <fullName evidence="9">Spore germination protein</fullName>
    </submittedName>
</protein>
<feature type="transmembrane region" description="Helical" evidence="8">
    <location>
        <begin position="12"/>
        <end position="31"/>
    </location>
</feature>
<feature type="transmembrane region" description="Helical" evidence="8">
    <location>
        <begin position="183"/>
        <end position="204"/>
    </location>
</feature>
<keyword evidence="3" id="KW-0813">Transport</keyword>
<evidence type="ECO:0000313" key="10">
    <source>
        <dbReference type="Proteomes" id="UP000000378"/>
    </source>
</evidence>
<comment type="subcellular location">
    <subcellularLocation>
        <location evidence="1">Membrane</location>
        <topology evidence="1">Multi-pass membrane protein</topology>
    </subcellularLocation>
</comment>
<evidence type="ECO:0000256" key="8">
    <source>
        <dbReference type="SAM" id="Phobius"/>
    </source>
</evidence>
<reference evidence="9 10" key="2">
    <citation type="journal article" date="2010" name="Stand. Genomic Sci.">
        <title>Complete genome sequence of Syntrophothermus lipocalidus type strain (TGB-C1).</title>
        <authorList>
            <person name="Djao O.D."/>
            <person name="Zhang X."/>
            <person name="Lucas S."/>
            <person name="Lapidus A."/>
            <person name="Del Rio T.G."/>
            <person name="Nolan M."/>
            <person name="Tice H."/>
            <person name="Cheng J.F."/>
            <person name="Han C."/>
            <person name="Tapia R."/>
            <person name="Goodwin L."/>
            <person name="Pitluck S."/>
            <person name="Liolios K."/>
            <person name="Ivanova N."/>
            <person name="Mavromatis K."/>
            <person name="Mikhailova N."/>
            <person name="Ovchinnikova G."/>
            <person name="Pati A."/>
            <person name="Brambilla E."/>
            <person name="Chen A."/>
            <person name="Palaniappan K."/>
            <person name="Land M."/>
            <person name="Hauser L."/>
            <person name="Chang Y.J."/>
            <person name="Jeffries C.D."/>
            <person name="Rohde M."/>
            <person name="Sikorski J."/>
            <person name="Spring S."/>
            <person name="Goker M."/>
            <person name="Detter J.C."/>
            <person name="Woyke T."/>
            <person name="Bristow J."/>
            <person name="Eisen J.A."/>
            <person name="Markowitz V."/>
            <person name="Hugenholtz P."/>
            <person name="Kyrpides N.C."/>
            <person name="Klenk H.P."/>
        </authorList>
    </citation>
    <scope>NUCLEOTIDE SEQUENCE [LARGE SCALE GENOMIC DNA]</scope>
    <source>
        <strain evidence="10">DSM 12680 / TGB-C1</strain>
    </source>
</reference>
<evidence type="ECO:0000256" key="3">
    <source>
        <dbReference type="ARBA" id="ARBA00022448"/>
    </source>
</evidence>
<keyword evidence="5 8" id="KW-0812">Transmembrane</keyword>
<feature type="transmembrane region" description="Helical" evidence="8">
    <location>
        <begin position="145"/>
        <end position="163"/>
    </location>
</feature>
<evidence type="ECO:0000256" key="5">
    <source>
        <dbReference type="ARBA" id="ARBA00022692"/>
    </source>
</evidence>
<dbReference type="RefSeq" id="WP_013175244.1">
    <property type="nucleotide sequence ID" value="NC_014220.1"/>
</dbReference>
<dbReference type="InterPro" id="IPR004761">
    <property type="entry name" value="Spore_GerAB"/>
</dbReference>
<feature type="transmembrane region" description="Helical" evidence="8">
    <location>
        <begin position="216"/>
        <end position="241"/>
    </location>
</feature>
<evidence type="ECO:0000256" key="6">
    <source>
        <dbReference type="ARBA" id="ARBA00022989"/>
    </source>
</evidence>
<feature type="transmembrane region" description="Helical" evidence="8">
    <location>
        <begin position="337"/>
        <end position="357"/>
    </location>
</feature>
<dbReference type="PANTHER" id="PTHR34975">
    <property type="entry name" value="SPORE GERMINATION PROTEIN A2"/>
    <property type="match status" value="1"/>
</dbReference>
<dbReference type="AlphaFoldDB" id="D7CMA7"/>
<feature type="transmembrane region" description="Helical" evidence="8">
    <location>
        <begin position="84"/>
        <end position="101"/>
    </location>
</feature>
<feature type="transmembrane region" description="Helical" evidence="8">
    <location>
        <begin position="107"/>
        <end position="133"/>
    </location>
</feature>
<keyword evidence="6 8" id="KW-1133">Transmembrane helix</keyword>
<dbReference type="STRING" id="643648.Slip_1063"/>
<evidence type="ECO:0000313" key="9">
    <source>
        <dbReference type="EMBL" id="ADI01842.1"/>
    </source>
</evidence>
<gene>
    <name evidence="9" type="ordered locus">Slip_1063</name>
</gene>
<feature type="transmembrane region" description="Helical" evidence="8">
    <location>
        <begin position="268"/>
        <end position="290"/>
    </location>
</feature>
<keyword evidence="7 8" id="KW-0472">Membrane</keyword>
<dbReference type="PANTHER" id="PTHR34975:SF2">
    <property type="entry name" value="SPORE GERMINATION PROTEIN A2"/>
    <property type="match status" value="1"/>
</dbReference>
<reference evidence="10" key="1">
    <citation type="journal article" date="2010" name="Stand. Genomic Sci.">
        <title>Complete genome sequence of Syntrophothermus lipocalidus type strain (TGB-C1T).</title>
        <authorList>
            <consortium name="US DOE Joint Genome Institute (JGI-PGF)"/>
            <person name="Djao O."/>
            <person name="Zhang X."/>
            <person name="Lucas S."/>
            <person name="Lapidus A."/>
            <person name="Glavina Del Rio T."/>
            <person name="Nolan M."/>
            <person name="Tice H."/>
            <person name="Cheng J."/>
            <person name="Han C."/>
            <person name="Tapia R."/>
            <person name="Goodwin L."/>
            <person name="Pitluck S."/>
            <person name="Liolios K."/>
            <person name="Ivanova N."/>
            <person name="Mavromatis K."/>
            <person name="Mikhailova N."/>
            <person name="Ovchinnikova G."/>
            <person name="Pati A."/>
            <person name="Brambilla E."/>
            <person name="Chen A."/>
            <person name="Palaniappan K."/>
            <person name="Land M."/>
            <person name="Hauser L."/>
            <person name="Chang Y."/>
            <person name="Jeffries C."/>
            <person name="Rohde M."/>
            <person name="Sikorski J."/>
            <person name="Spring S."/>
            <person name="Goker M."/>
            <person name="Detter J."/>
            <person name="Woyke T."/>
            <person name="Bristow J."/>
            <person name="Eisen J."/>
            <person name="Markowitz V."/>
            <person name="Hugenholtz P."/>
            <person name="Kyrpides N."/>
            <person name="Klenk H."/>
        </authorList>
    </citation>
    <scope>NUCLEOTIDE SEQUENCE [LARGE SCALE GENOMIC DNA]</scope>
    <source>
        <strain evidence="10">DSM 12680 / TGB-C1</strain>
    </source>
</reference>
<feature type="transmembrane region" description="Helical" evidence="8">
    <location>
        <begin position="43"/>
        <end position="64"/>
    </location>
</feature>
<name>D7CMA7_SYNLT</name>
<comment type="similarity">
    <text evidence="2">Belongs to the amino acid-polyamine-organocation (APC) superfamily. Spore germination protein (SGP) (TC 2.A.3.9) family.</text>
</comment>
<keyword evidence="10" id="KW-1185">Reference proteome</keyword>
<organism evidence="9 10">
    <name type="scientific">Syntrophothermus lipocalidus (strain DSM 12680 / TGB-C1)</name>
    <dbReference type="NCBI Taxonomy" id="643648"/>
    <lineage>
        <taxon>Bacteria</taxon>
        <taxon>Bacillati</taxon>
        <taxon>Bacillota</taxon>
        <taxon>Clostridia</taxon>
        <taxon>Eubacteriales</taxon>
        <taxon>Syntrophomonadaceae</taxon>
        <taxon>Syntrophothermus</taxon>
    </lineage>
</organism>